<protein>
    <submittedName>
        <fullName evidence="2">Conjugative transposon protein TraM</fullName>
    </submittedName>
</protein>
<dbReference type="RefSeq" id="WP_158091645.1">
    <property type="nucleotide sequence ID" value="NZ_AMRU01000018.1"/>
</dbReference>
<accession>A0A1L7I214</accession>
<organism evidence="2 3">
    <name type="scientific">Christiangramia flava JLT2011</name>
    <dbReference type="NCBI Taxonomy" id="1229726"/>
    <lineage>
        <taxon>Bacteria</taxon>
        <taxon>Pseudomonadati</taxon>
        <taxon>Bacteroidota</taxon>
        <taxon>Flavobacteriia</taxon>
        <taxon>Flavobacteriales</taxon>
        <taxon>Flavobacteriaceae</taxon>
        <taxon>Christiangramia</taxon>
    </lineage>
</organism>
<dbReference type="EMBL" id="CP016359">
    <property type="protein sequence ID" value="APU67621.1"/>
    <property type="molecule type" value="Genomic_DNA"/>
</dbReference>
<feature type="domain" description="Conjugative transposon TraM C-terminal" evidence="1">
    <location>
        <begin position="160"/>
        <end position="291"/>
    </location>
</feature>
<proteinExistence type="predicted"/>
<dbReference type="InterPro" id="IPR055407">
    <property type="entry name" value="TraM_C"/>
</dbReference>
<dbReference type="AlphaFoldDB" id="A0A1L7I214"/>
<evidence type="ECO:0000313" key="3">
    <source>
        <dbReference type="Proteomes" id="UP000186230"/>
    </source>
</evidence>
<keyword evidence="3" id="KW-1185">Reference proteome</keyword>
<name>A0A1L7I214_9FLAO</name>
<dbReference type="KEGG" id="gfl:GRFL_0897"/>
<dbReference type="Proteomes" id="UP000186230">
    <property type="component" value="Chromosome"/>
</dbReference>
<gene>
    <name evidence="2" type="ORF">GRFL_0897</name>
</gene>
<reference evidence="2 3" key="1">
    <citation type="submission" date="2016-07" db="EMBL/GenBank/DDBJ databases">
        <title>Multi-omics approach to identify versatile polysaccharide utilization systems of a marine flavobacterium Gramella flava.</title>
        <authorList>
            <person name="Tang K."/>
        </authorList>
    </citation>
    <scope>NUCLEOTIDE SEQUENCE [LARGE SCALE GENOMIC DNA]</scope>
    <source>
        <strain evidence="2 3">JLT2011</strain>
    </source>
</reference>
<dbReference type="Pfam" id="PF12508">
    <property type="entry name" value="Transposon_TraM"/>
    <property type="match status" value="1"/>
</dbReference>
<sequence length="300" mass="34173">MVFGSVLVCILAFIIAYYLMMFASDQDSDKNLDSNPQVPGVQEPDRTYQSRIQAVNDLEARKPLTAPSLYEDINIDSLPEAEERDKSMDSLSWTMKSWSFNTEQQRDSVPVTSDGMDKNLLKDSIKVGPDVSSEVLALVQEGFFAINHANMPGSNPDKAIRVFVDGDHIVRENSRVRMRLDTAMVIQGTWYERLTPIYAFVRFGPNRVFLNIEYIQHHPVTLQAYDLADGNKGIYTENNFRADLSRQILDDAIDEINIPSLPQVNGISRLFRKSNRQVKVSIPSQYTLLLKRDLKNQSYE</sequence>
<evidence type="ECO:0000259" key="1">
    <source>
        <dbReference type="Pfam" id="PF12508"/>
    </source>
</evidence>
<evidence type="ECO:0000313" key="2">
    <source>
        <dbReference type="EMBL" id="APU67621.1"/>
    </source>
</evidence>
<dbReference type="STRING" id="1229726.GRFL_0897"/>